<evidence type="ECO:0000313" key="3">
    <source>
        <dbReference type="Proteomes" id="UP000752696"/>
    </source>
</evidence>
<name>A0A6V7H5Z5_9HYME</name>
<protein>
    <submittedName>
        <fullName evidence="2">Uncharacterized protein</fullName>
    </submittedName>
</protein>
<keyword evidence="1" id="KW-0472">Membrane</keyword>
<dbReference type="Proteomes" id="UP000752696">
    <property type="component" value="Unassembled WGS sequence"/>
</dbReference>
<accession>A0A6V7H5Z5</accession>
<evidence type="ECO:0000256" key="1">
    <source>
        <dbReference type="SAM" id="Phobius"/>
    </source>
</evidence>
<dbReference type="OrthoDB" id="46159at2759"/>
<dbReference type="AlphaFoldDB" id="A0A6V7H5Z5"/>
<dbReference type="EMBL" id="CAJDYZ010006079">
    <property type="protein sequence ID" value="CAD1473034.1"/>
    <property type="molecule type" value="Genomic_DNA"/>
</dbReference>
<evidence type="ECO:0000313" key="2">
    <source>
        <dbReference type="EMBL" id="CAD1473034.1"/>
    </source>
</evidence>
<keyword evidence="1" id="KW-1133">Transmembrane helix</keyword>
<comment type="caution">
    <text evidence="2">The sequence shown here is derived from an EMBL/GenBank/DDBJ whole genome shotgun (WGS) entry which is preliminary data.</text>
</comment>
<feature type="transmembrane region" description="Helical" evidence="1">
    <location>
        <begin position="96"/>
        <end position="117"/>
    </location>
</feature>
<sequence length="120" mass="13669">MAVNPHDMDGFMPLLSTTDIKKKLNVGSLLLNYLGDATKSIECQDIGQFIDNIIPWLSNGNPKKLTILSSYLNSKYRVNESASDHRHRSLLSNNTFPYVQTSLLFFSTLIMNVYHLLQNY</sequence>
<proteinExistence type="predicted"/>
<keyword evidence="1" id="KW-0812">Transmembrane</keyword>
<organism evidence="2 3">
    <name type="scientific">Heterotrigona itama</name>
    <dbReference type="NCBI Taxonomy" id="395501"/>
    <lineage>
        <taxon>Eukaryota</taxon>
        <taxon>Metazoa</taxon>
        <taxon>Ecdysozoa</taxon>
        <taxon>Arthropoda</taxon>
        <taxon>Hexapoda</taxon>
        <taxon>Insecta</taxon>
        <taxon>Pterygota</taxon>
        <taxon>Neoptera</taxon>
        <taxon>Endopterygota</taxon>
        <taxon>Hymenoptera</taxon>
        <taxon>Apocrita</taxon>
        <taxon>Aculeata</taxon>
        <taxon>Apoidea</taxon>
        <taxon>Anthophila</taxon>
        <taxon>Apidae</taxon>
        <taxon>Heterotrigona</taxon>
    </lineage>
</organism>
<dbReference type="InterPro" id="IPR011989">
    <property type="entry name" value="ARM-like"/>
</dbReference>
<keyword evidence="3" id="KW-1185">Reference proteome</keyword>
<feature type="non-terminal residue" evidence="2">
    <location>
        <position position="1"/>
    </location>
</feature>
<dbReference type="Gene3D" id="1.25.10.10">
    <property type="entry name" value="Leucine-rich Repeat Variant"/>
    <property type="match status" value="1"/>
</dbReference>
<reference evidence="2" key="1">
    <citation type="submission" date="2020-07" db="EMBL/GenBank/DDBJ databases">
        <authorList>
            <person name="Nazaruddin N."/>
        </authorList>
    </citation>
    <scope>NUCLEOTIDE SEQUENCE</scope>
</reference>
<gene>
    <name evidence="2" type="ORF">MHI_LOCUS349756</name>
</gene>